<dbReference type="AlphaFoldDB" id="Q6K633"/>
<organism evidence="1 2">
    <name type="scientific">Oryza sativa subsp. japonica</name>
    <name type="common">Rice</name>
    <dbReference type="NCBI Taxonomy" id="39947"/>
    <lineage>
        <taxon>Eukaryota</taxon>
        <taxon>Viridiplantae</taxon>
        <taxon>Streptophyta</taxon>
        <taxon>Embryophyta</taxon>
        <taxon>Tracheophyta</taxon>
        <taxon>Spermatophyta</taxon>
        <taxon>Magnoliopsida</taxon>
        <taxon>Liliopsida</taxon>
        <taxon>Poales</taxon>
        <taxon>Poaceae</taxon>
        <taxon>BOP clade</taxon>
        <taxon>Oryzoideae</taxon>
        <taxon>Oryzeae</taxon>
        <taxon>Oryzinae</taxon>
        <taxon>Oryza</taxon>
        <taxon>Oryza sativa</taxon>
    </lineage>
</organism>
<protein>
    <submittedName>
        <fullName evidence="1">Uncharacterized protein</fullName>
    </submittedName>
</protein>
<reference evidence="2" key="1">
    <citation type="journal article" date="2005" name="Nature">
        <title>The map-based sequence of the rice genome.</title>
        <authorList>
            <consortium name="International rice genome sequencing project (IRGSP)"/>
            <person name="Matsumoto T."/>
            <person name="Wu J."/>
            <person name="Kanamori H."/>
            <person name="Katayose Y."/>
            <person name="Fujisawa M."/>
            <person name="Namiki N."/>
            <person name="Mizuno H."/>
            <person name="Yamamoto K."/>
            <person name="Antonio B.A."/>
            <person name="Baba T."/>
            <person name="Sakata K."/>
            <person name="Nagamura Y."/>
            <person name="Aoki H."/>
            <person name="Arikawa K."/>
            <person name="Arita K."/>
            <person name="Bito T."/>
            <person name="Chiden Y."/>
            <person name="Fujitsuka N."/>
            <person name="Fukunaka R."/>
            <person name="Hamada M."/>
            <person name="Harada C."/>
            <person name="Hayashi A."/>
            <person name="Hijishita S."/>
            <person name="Honda M."/>
            <person name="Hosokawa S."/>
            <person name="Ichikawa Y."/>
            <person name="Idonuma A."/>
            <person name="Iijima M."/>
            <person name="Ikeda M."/>
            <person name="Ikeno M."/>
            <person name="Ito K."/>
            <person name="Ito S."/>
            <person name="Ito T."/>
            <person name="Ito Y."/>
            <person name="Ito Y."/>
            <person name="Iwabuchi A."/>
            <person name="Kamiya K."/>
            <person name="Karasawa W."/>
            <person name="Kurita K."/>
            <person name="Katagiri S."/>
            <person name="Kikuta A."/>
            <person name="Kobayashi H."/>
            <person name="Kobayashi N."/>
            <person name="Machita K."/>
            <person name="Maehara T."/>
            <person name="Masukawa M."/>
            <person name="Mizubayashi T."/>
            <person name="Mukai Y."/>
            <person name="Nagasaki H."/>
            <person name="Nagata Y."/>
            <person name="Naito S."/>
            <person name="Nakashima M."/>
            <person name="Nakama Y."/>
            <person name="Nakamichi Y."/>
            <person name="Nakamura M."/>
            <person name="Meguro A."/>
            <person name="Negishi M."/>
            <person name="Ohta I."/>
            <person name="Ohta T."/>
            <person name="Okamoto M."/>
            <person name="Ono N."/>
            <person name="Saji S."/>
            <person name="Sakaguchi M."/>
            <person name="Sakai K."/>
            <person name="Shibata M."/>
            <person name="Shimokawa T."/>
            <person name="Song J."/>
            <person name="Takazaki Y."/>
            <person name="Terasawa K."/>
            <person name="Tsugane M."/>
            <person name="Tsuji K."/>
            <person name="Ueda S."/>
            <person name="Waki K."/>
            <person name="Yamagata H."/>
            <person name="Yamamoto M."/>
            <person name="Yamamoto S."/>
            <person name="Yamane H."/>
            <person name="Yoshiki S."/>
            <person name="Yoshihara R."/>
            <person name="Yukawa K."/>
            <person name="Zhong H."/>
            <person name="Yano M."/>
            <person name="Yuan Q."/>
            <person name="Ouyang S."/>
            <person name="Liu J."/>
            <person name="Jones K.M."/>
            <person name="Gansberger K."/>
            <person name="Moffat K."/>
            <person name="Hill J."/>
            <person name="Bera J."/>
            <person name="Fadrosh D."/>
            <person name="Jin S."/>
            <person name="Johri S."/>
            <person name="Kim M."/>
            <person name="Overton L."/>
            <person name="Reardon M."/>
            <person name="Tsitrin T."/>
            <person name="Vuong H."/>
            <person name="Weaver B."/>
            <person name="Ciecko A."/>
            <person name="Tallon L."/>
            <person name="Jackson J."/>
            <person name="Pai G."/>
            <person name="Aken S.V."/>
            <person name="Utterback T."/>
            <person name="Reidmuller S."/>
            <person name="Feldblyum T."/>
            <person name="Hsiao J."/>
            <person name="Zismann V."/>
            <person name="Iobst S."/>
            <person name="de Vazeille A.R."/>
            <person name="Buell C.R."/>
            <person name="Ying K."/>
            <person name="Li Y."/>
            <person name="Lu T."/>
            <person name="Huang Y."/>
            <person name="Zhao Q."/>
            <person name="Feng Q."/>
            <person name="Zhang L."/>
            <person name="Zhu J."/>
            <person name="Weng Q."/>
            <person name="Mu J."/>
            <person name="Lu Y."/>
            <person name="Fan D."/>
            <person name="Liu Y."/>
            <person name="Guan J."/>
            <person name="Zhang Y."/>
            <person name="Yu S."/>
            <person name="Liu X."/>
            <person name="Zhang Y."/>
            <person name="Hong G."/>
            <person name="Han B."/>
            <person name="Choisne N."/>
            <person name="Demange N."/>
            <person name="Orjeda G."/>
            <person name="Samain S."/>
            <person name="Cattolico L."/>
            <person name="Pelletier E."/>
            <person name="Couloux A."/>
            <person name="Segurens B."/>
            <person name="Wincker P."/>
            <person name="D'Hont A."/>
            <person name="Scarpelli C."/>
            <person name="Weissenbach J."/>
            <person name="Salanoubat M."/>
            <person name="Quetier F."/>
            <person name="Yu Y."/>
            <person name="Kim H.R."/>
            <person name="Rambo T."/>
            <person name="Currie J."/>
            <person name="Collura K."/>
            <person name="Luo M."/>
            <person name="Yang T."/>
            <person name="Ammiraju J.S.S."/>
            <person name="Engler F."/>
            <person name="Soderlund C."/>
            <person name="Wing R.A."/>
            <person name="Palmer L.E."/>
            <person name="de la Bastide M."/>
            <person name="Spiegel L."/>
            <person name="Nascimento L."/>
            <person name="Zutavern T."/>
            <person name="O'Shaughnessy A."/>
            <person name="Dike S."/>
            <person name="Dedhia N."/>
            <person name="Preston R."/>
            <person name="Balija V."/>
            <person name="McCombie W.R."/>
            <person name="Chow T."/>
            <person name="Chen H."/>
            <person name="Chung M."/>
            <person name="Chen C."/>
            <person name="Shaw J."/>
            <person name="Wu H."/>
            <person name="Hsiao K."/>
            <person name="Chao Y."/>
            <person name="Chu M."/>
            <person name="Cheng C."/>
            <person name="Hour A."/>
            <person name="Lee P."/>
            <person name="Lin S."/>
            <person name="Lin Y."/>
            <person name="Liou J."/>
            <person name="Liu S."/>
            <person name="Hsing Y."/>
            <person name="Raghuvanshi S."/>
            <person name="Mohanty A."/>
            <person name="Bharti A.K."/>
            <person name="Gaur A."/>
            <person name="Gupta V."/>
            <person name="Kumar D."/>
            <person name="Ravi V."/>
            <person name="Vij S."/>
            <person name="Kapur A."/>
            <person name="Khurana P."/>
            <person name="Khurana P."/>
            <person name="Khurana J.P."/>
            <person name="Tyagi A.K."/>
            <person name="Gaikwad K."/>
            <person name="Singh A."/>
            <person name="Dalal V."/>
            <person name="Srivastava S."/>
            <person name="Dixit A."/>
            <person name="Pal A.K."/>
            <person name="Ghazi I.A."/>
            <person name="Yadav M."/>
            <person name="Pandit A."/>
            <person name="Bhargava A."/>
            <person name="Sureshbabu K."/>
            <person name="Batra K."/>
            <person name="Sharma T.R."/>
            <person name="Mohapatra T."/>
            <person name="Singh N.K."/>
            <person name="Messing J."/>
            <person name="Nelson A.B."/>
            <person name="Fuks G."/>
            <person name="Kavchok S."/>
            <person name="Keizer G."/>
            <person name="Linton E."/>
            <person name="Llaca V."/>
            <person name="Song R."/>
            <person name="Tanyolac B."/>
            <person name="Young S."/>
            <person name="Ho-Il K."/>
            <person name="Hahn J.H."/>
            <person name="Sangsakoo G."/>
            <person name="Vanavichit A."/>
            <person name="de Mattos Luiz.A.T."/>
            <person name="Zimmer P.D."/>
            <person name="Malone G."/>
            <person name="Dellagostin O."/>
            <person name="de Oliveira A.C."/>
            <person name="Bevan M."/>
            <person name="Bancroft I."/>
            <person name="Minx P."/>
            <person name="Cordum H."/>
            <person name="Wilson R."/>
            <person name="Cheng Z."/>
            <person name="Jin W."/>
            <person name="Jiang J."/>
            <person name="Leong S.A."/>
            <person name="Iwama H."/>
            <person name="Gojobori T."/>
            <person name="Itoh T."/>
            <person name="Niimura Y."/>
            <person name="Fujii Y."/>
            <person name="Habara T."/>
            <person name="Sakai H."/>
            <person name="Sato Y."/>
            <person name="Wilson G."/>
            <person name="Kumar K."/>
            <person name="McCouch S."/>
            <person name="Juretic N."/>
            <person name="Hoen D."/>
            <person name="Wright S."/>
            <person name="Bruskiewich R."/>
            <person name="Bureau T."/>
            <person name="Miyao A."/>
            <person name="Hirochika H."/>
            <person name="Nishikawa T."/>
            <person name="Kadowaki K."/>
            <person name="Sugiura M."/>
            <person name="Burr B."/>
            <person name="Sasaki T."/>
        </authorList>
    </citation>
    <scope>NUCLEOTIDE SEQUENCE [LARGE SCALE GENOMIC DNA]</scope>
    <source>
        <strain evidence="2">cv. Nipponbare</strain>
    </source>
</reference>
<proteinExistence type="predicted"/>
<dbReference type="Proteomes" id="UP000000763">
    <property type="component" value="Chromosome 2"/>
</dbReference>
<gene>
    <name evidence="1" type="primary">OJ1004_A05.22</name>
</gene>
<name>Q6K633_ORYSJ</name>
<dbReference type="EMBL" id="AP005286">
    <property type="protein sequence ID" value="BAD19688.1"/>
    <property type="molecule type" value="Genomic_DNA"/>
</dbReference>
<evidence type="ECO:0000313" key="2">
    <source>
        <dbReference type="Proteomes" id="UP000000763"/>
    </source>
</evidence>
<evidence type="ECO:0000313" key="1">
    <source>
        <dbReference type="EMBL" id="BAD19688.1"/>
    </source>
</evidence>
<accession>Q6K633</accession>
<sequence length="110" mass="12223">MSESLNLIGWFNKKCVPYFCCQLYCRIRRPVHVRERRLLPGQQVSKRLEAEEMAVAAAGFPAERAAVVEDFCRRAAAIAKHSFWTGVTTRSTTGTTVTLTSVNMETVAAG</sequence>
<reference evidence="2" key="2">
    <citation type="journal article" date="2008" name="Nucleic Acids Res.">
        <title>The rice annotation project database (RAP-DB): 2008 update.</title>
        <authorList>
            <consortium name="The rice annotation project (RAP)"/>
        </authorList>
    </citation>
    <scope>GENOME REANNOTATION</scope>
    <source>
        <strain evidence="2">cv. Nipponbare</strain>
    </source>
</reference>